<dbReference type="Pfam" id="PF01066">
    <property type="entry name" value="CDP-OH_P_transf"/>
    <property type="match status" value="1"/>
</dbReference>
<comment type="caution">
    <text evidence="3">The sequence shown here is derived from an EMBL/GenBank/DDBJ whole genome shotgun (WGS) entry which is preliminary data.</text>
</comment>
<dbReference type="PROSITE" id="PS00379">
    <property type="entry name" value="CDP_ALCOHOL_P_TRANSF"/>
    <property type="match status" value="1"/>
</dbReference>
<keyword evidence="1 2" id="KW-0808">Transferase</keyword>
<evidence type="ECO:0000256" key="2">
    <source>
        <dbReference type="RuleBase" id="RU003750"/>
    </source>
</evidence>
<dbReference type="InterPro" id="IPR043130">
    <property type="entry name" value="CDP-OH_PTrfase_TM_dom"/>
</dbReference>
<reference evidence="3" key="1">
    <citation type="submission" date="2018-05" db="EMBL/GenBank/DDBJ databases">
        <authorList>
            <consortium name="NARMS: The National Antimicrobial Resistance Monitoring System"/>
        </authorList>
    </citation>
    <scope>NUCLEOTIDE SEQUENCE</scope>
    <source>
        <strain evidence="3">FSIS1607372</strain>
    </source>
</reference>
<sequence>MNLDERLKKRQRNEVKSMYIIEYFYRIILARRYLPFLAKINIHPIAITALNTIIFPITLYFLYFEYFLVSAILIQIYALIDHTDGMLARYTNKQTYIGSRLDRFNDNVFFNAIFIFIALGANLSLYLAFMTIICMNIHNAFGMFYFSKKLRSLKKIRRFGIKKWFLDRNFILGIDCSLMLTLVSLFLIIDEVFLLFYVVSFLYLLDVIYRFIELKRNQNLDFKEKCNGRN</sequence>
<dbReference type="AlphaFoldDB" id="A0A5T0Q0C9"/>
<organism evidence="3">
    <name type="scientific">Campylobacter jejuni</name>
    <dbReference type="NCBI Taxonomy" id="197"/>
    <lineage>
        <taxon>Bacteria</taxon>
        <taxon>Pseudomonadati</taxon>
        <taxon>Campylobacterota</taxon>
        <taxon>Epsilonproteobacteria</taxon>
        <taxon>Campylobacterales</taxon>
        <taxon>Campylobacteraceae</taxon>
        <taxon>Campylobacter</taxon>
    </lineage>
</organism>
<accession>A0A5T0Q0C9</accession>
<name>A0A5T0Q0C9_CAMJU</name>
<dbReference type="InterPro" id="IPR000462">
    <property type="entry name" value="CDP-OH_P_trans"/>
</dbReference>
<proteinExistence type="inferred from homology"/>
<dbReference type="GO" id="GO:0016020">
    <property type="term" value="C:membrane"/>
    <property type="evidence" value="ECO:0007669"/>
    <property type="project" value="InterPro"/>
</dbReference>
<gene>
    <name evidence="3" type="ORF">BG735_07570</name>
</gene>
<evidence type="ECO:0000313" key="3">
    <source>
        <dbReference type="EMBL" id="EAK1948493.1"/>
    </source>
</evidence>
<evidence type="ECO:0000256" key="1">
    <source>
        <dbReference type="ARBA" id="ARBA00022679"/>
    </source>
</evidence>
<comment type="similarity">
    <text evidence="2">Belongs to the CDP-alcohol phosphatidyltransferase class-I family.</text>
</comment>
<dbReference type="RefSeq" id="WP_070298115.1">
    <property type="nucleotide sequence ID" value="NZ_JAKKYI010000011.1"/>
</dbReference>
<protein>
    <submittedName>
        <fullName evidence="3">CDP-alcohol phosphatidyltransferase family protein</fullName>
    </submittedName>
</protein>
<dbReference type="InterPro" id="IPR048254">
    <property type="entry name" value="CDP_ALCOHOL_P_TRANSF_CS"/>
</dbReference>
<dbReference type="GO" id="GO:0008654">
    <property type="term" value="P:phospholipid biosynthetic process"/>
    <property type="evidence" value="ECO:0007669"/>
    <property type="project" value="InterPro"/>
</dbReference>
<dbReference type="GO" id="GO:0016780">
    <property type="term" value="F:phosphotransferase activity, for other substituted phosphate groups"/>
    <property type="evidence" value="ECO:0007669"/>
    <property type="project" value="InterPro"/>
</dbReference>
<dbReference type="EMBL" id="AACEEA010000035">
    <property type="protein sequence ID" value="EAK1948493.1"/>
    <property type="molecule type" value="Genomic_DNA"/>
</dbReference>
<dbReference type="Gene3D" id="1.20.120.1760">
    <property type="match status" value="1"/>
</dbReference>